<dbReference type="EMBL" id="WIGM01000479">
    <property type="protein sequence ID" value="KAF6824081.1"/>
    <property type="molecule type" value="Genomic_DNA"/>
</dbReference>
<proteinExistence type="predicted"/>
<protein>
    <submittedName>
        <fullName evidence="2">Uncharacterized protein</fullName>
    </submittedName>
</protein>
<feature type="region of interest" description="Disordered" evidence="1">
    <location>
        <begin position="17"/>
        <end position="38"/>
    </location>
</feature>
<comment type="caution">
    <text evidence="2">The sequence shown here is derived from an EMBL/GenBank/DDBJ whole genome shotgun (WGS) entry which is preliminary data.</text>
</comment>
<evidence type="ECO:0000313" key="2">
    <source>
        <dbReference type="EMBL" id="KAF6824081.1"/>
    </source>
</evidence>
<name>A0A8H6K4G1_9PEZI</name>
<dbReference type="Proteomes" id="UP000639643">
    <property type="component" value="Unassembled WGS sequence"/>
</dbReference>
<evidence type="ECO:0000313" key="3">
    <source>
        <dbReference type="Proteomes" id="UP000639643"/>
    </source>
</evidence>
<organism evidence="2 3">
    <name type="scientific">Colletotrichum musicola</name>
    <dbReference type="NCBI Taxonomy" id="2175873"/>
    <lineage>
        <taxon>Eukaryota</taxon>
        <taxon>Fungi</taxon>
        <taxon>Dikarya</taxon>
        <taxon>Ascomycota</taxon>
        <taxon>Pezizomycotina</taxon>
        <taxon>Sordariomycetes</taxon>
        <taxon>Hypocreomycetidae</taxon>
        <taxon>Glomerellales</taxon>
        <taxon>Glomerellaceae</taxon>
        <taxon>Colletotrichum</taxon>
        <taxon>Colletotrichum orchidearum species complex</taxon>
    </lineage>
</organism>
<sequence>MNADLYHNDQAIAGDAERIDAASSMPTDTARSRPPIPGIEKNDFVITNAVFDFKVAPMHMEGTHVGAHDWFASWFPYNPQHITISDGHNFCFSIPEAILVDNFYSFAKLSWSGKWKEAAHRQVVIQHSSDVAAIGTIIVFLMFGTFPEHPDYNVQRPHKIVDDLIGAYHLSGVLAVNRMNHVNRAVCLRLRQLLLANRHALQGYHLDKLHSLTNEHRHGINYYGELWDVFAQAAVKPWMHSGMENSVGSSFPTMENSSALDACEQCGMNPTSWADVVSHYLSLTLHNAAYALSVMGQVQKTMQSAKRLNRLEPARDGKNEGINKLPQTIDHVTYRDPLPGPKVKAHIFTI</sequence>
<reference evidence="2" key="1">
    <citation type="journal article" date="2020" name="Phytopathology">
        <title>Genome Sequence Resources of Colletotrichum truncatum, C. plurivorum, C. musicola, and C. sojae: Four Species Pathogenic to Soybean (Glycine max).</title>
        <authorList>
            <person name="Rogerio F."/>
            <person name="Boufleur T.R."/>
            <person name="Ciampi-Guillardi M."/>
            <person name="Sukno S.A."/>
            <person name="Thon M.R."/>
            <person name="Massola Junior N.S."/>
            <person name="Baroncelli R."/>
        </authorList>
    </citation>
    <scope>NUCLEOTIDE SEQUENCE</scope>
    <source>
        <strain evidence="2">LFN0074</strain>
    </source>
</reference>
<keyword evidence="3" id="KW-1185">Reference proteome</keyword>
<dbReference type="OrthoDB" id="4850859at2759"/>
<gene>
    <name evidence="2" type="ORF">CMUS01_10406</name>
</gene>
<accession>A0A8H6K4G1</accession>
<dbReference type="AlphaFoldDB" id="A0A8H6K4G1"/>
<evidence type="ECO:0000256" key="1">
    <source>
        <dbReference type="SAM" id="MobiDB-lite"/>
    </source>
</evidence>